<reference evidence="3" key="1">
    <citation type="journal article" date="2019" name="Int. J. Syst. Evol. Microbiol.">
        <title>The Global Catalogue of Microorganisms (GCM) 10K type strain sequencing project: providing services to taxonomists for standard genome sequencing and annotation.</title>
        <authorList>
            <consortium name="The Broad Institute Genomics Platform"/>
            <consortium name="The Broad Institute Genome Sequencing Center for Infectious Disease"/>
            <person name="Wu L."/>
            <person name="Ma J."/>
        </authorList>
    </citation>
    <scope>NUCLEOTIDE SEQUENCE [LARGE SCALE GENOMIC DNA]</scope>
    <source>
        <strain evidence="3">KCTC 42217</strain>
    </source>
</reference>
<proteinExistence type="predicted"/>
<dbReference type="InterPro" id="IPR001296">
    <property type="entry name" value="Glyco_trans_1"/>
</dbReference>
<dbReference type="CDD" id="cd03801">
    <property type="entry name" value="GT4_PimA-like"/>
    <property type="match status" value="1"/>
</dbReference>
<gene>
    <name evidence="2" type="ORF">ACFSJU_04590</name>
</gene>
<evidence type="ECO:0000259" key="1">
    <source>
        <dbReference type="Pfam" id="PF00534"/>
    </source>
</evidence>
<keyword evidence="2" id="KW-0808">Transferase</keyword>
<protein>
    <submittedName>
        <fullName evidence="2">Glycosyltransferase family 4 protein</fullName>
        <ecNumber evidence="2">2.4.-.-</ecNumber>
    </submittedName>
</protein>
<sequence length="396" mass="44462">MKITYTAPNRSHHYPYAEALHRAGHLFKLVSGFSRFSPRAGLPSVGDKITRHDLIKNIHLACLKFKVPFPLTSFIDKLSALELDYASYKWANQSDAFIYYRTDGYKTTQRLRKEGSSTLCVMEEVNSHVEFANEILEEEYKSLGLKGRYYKESDYDLRLKTYEISDCILCPSEFVRSSFITKGFSPERLLKVNFGFPAIEIADQVKPVNETFRVLYVGQIHYRKGLRYALEAFKKLKHPKKEFIIVGPSTLVTGLENITVPDGVTFTGSLKGEDLKDQYRNASVFILPSLEEGLALVQGEALAFGLPVLITTNTGGADFIENGREGFIVAPGKTEPLAECLQQMADDKLLLQEMSAAALHTAKTLGSWDIAVEKLIAQLKVLTDGENKTEIKELLI</sequence>
<evidence type="ECO:0000313" key="3">
    <source>
        <dbReference type="Proteomes" id="UP001597387"/>
    </source>
</evidence>
<dbReference type="Proteomes" id="UP001597387">
    <property type="component" value="Unassembled WGS sequence"/>
</dbReference>
<dbReference type="InterPro" id="IPR050194">
    <property type="entry name" value="Glycosyltransferase_grp1"/>
</dbReference>
<name>A0ABW4ZI09_9SPHI</name>
<dbReference type="Pfam" id="PF00534">
    <property type="entry name" value="Glycos_transf_1"/>
    <property type="match status" value="1"/>
</dbReference>
<dbReference type="EMBL" id="JBHUHZ010000001">
    <property type="protein sequence ID" value="MFD2161659.1"/>
    <property type="molecule type" value="Genomic_DNA"/>
</dbReference>
<dbReference type="PANTHER" id="PTHR45947:SF3">
    <property type="entry name" value="SULFOQUINOVOSYL TRANSFERASE SQD2"/>
    <property type="match status" value="1"/>
</dbReference>
<dbReference type="RefSeq" id="WP_255898818.1">
    <property type="nucleotide sequence ID" value="NZ_JAFMZO010000001.1"/>
</dbReference>
<dbReference type="EC" id="2.4.-.-" evidence="2"/>
<dbReference type="PANTHER" id="PTHR45947">
    <property type="entry name" value="SULFOQUINOVOSYL TRANSFERASE SQD2"/>
    <property type="match status" value="1"/>
</dbReference>
<accession>A0ABW4ZI09</accession>
<feature type="domain" description="Glycosyl transferase family 1" evidence="1">
    <location>
        <begin position="204"/>
        <end position="358"/>
    </location>
</feature>
<evidence type="ECO:0000313" key="2">
    <source>
        <dbReference type="EMBL" id="MFD2161659.1"/>
    </source>
</evidence>
<organism evidence="2 3">
    <name type="scientific">Paradesertivirga mongoliensis</name>
    <dbReference type="NCBI Taxonomy" id="2100740"/>
    <lineage>
        <taxon>Bacteria</taxon>
        <taxon>Pseudomonadati</taxon>
        <taxon>Bacteroidota</taxon>
        <taxon>Sphingobacteriia</taxon>
        <taxon>Sphingobacteriales</taxon>
        <taxon>Sphingobacteriaceae</taxon>
        <taxon>Paradesertivirga</taxon>
    </lineage>
</organism>
<keyword evidence="2" id="KW-0328">Glycosyltransferase</keyword>
<comment type="caution">
    <text evidence="2">The sequence shown here is derived from an EMBL/GenBank/DDBJ whole genome shotgun (WGS) entry which is preliminary data.</text>
</comment>
<dbReference type="GO" id="GO:0016757">
    <property type="term" value="F:glycosyltransferase activity"/>
    <property type="evidence" value="ECO:0007669"/>
    <property type="project" value="UniProtKB-KW"/>
</dbReference>
<dbReference type="Gene3D" id="3.40.50.2000">
    <property type="entry name" value="Glycogen Phosphorylase B"/>
    <property type="match status" value="2"/>
</dbReference>
<dbReference type="SUPFAM" id="SSF53756">
    <property type="entry name" value="UDP-Glycosyltransferase/glycogen phosphorylase"/>
    <property type="match status" value="1"/>
</dbReference>
<keyword evidence="3" id="KW-1185">Reference proteome</keyword>